<proteinExistence type="predicted"/>
<keyword evidence="2" id="KW-1185">Reference proteome</keyword>
<evidence type="ECO:0000313" key="1">
    <source>
        <dbReference type="EMBL" id="RAH56752.1"/>
    </source>
</evidence>
<protein>
    <submittedName>
        <fullName evidence="1">Uncharacterized protein</fullName>
    </submittedName>
</protein>
<dbReference type="GeneID" id="37160683"/>
<organism evidence="1 2">
    <name type="scientific">Aspergillus piperis CBS 112811</name>
    <dbReference type="NCBI Taxonomy" id="1448313"/>
    <lineage>
        <taxon>Eukaryota</taxon>
        <taxon>Fungi</taxon>
        <taxon>Dikarya</taxon>
        <taxon>Ascomycota</taxon>
        <taxon>Pezizomycotina</taxon>
        <taxon>Eurotiomycetes</taxon>
        <taxon>Eurotiomycetidae</taxon>
        <taxon>Eurotiales</taxon>
        <taxon>Aspergillaceae</taxon>
        <taxon>Aspergillus</taxon>
        <taxon>Aspergillus subgen. Circumdati</taxon>
    </lineage>
</organism>
<dbReference type="Proteomes" id="UP000249526">
    <property type="component" value="Unassembled WGS sequence"/>
</dbReference>
<gene>
    <name evidence="1" type="ORF">BO85DRAFT_40470</name>
</gene>
<sequence length="102" mass="11360">MLRNSLQPQSSHLIDIHLSTFLPLSLSSLSISPRSNNVIERNSFRCYCCCAAGSPTLPFETAHFSVRAALIGLPRSPGLGFFDRYRHKQSIPPHLTPLHNAF</sequence>
<dbReference type="RefSeq" id="XP_025514674.1">
    <property type="nucleotide sequence ID" value="XM_025657281.1"/>
</dbReference>
<dbReference type="EMBL" id="KZ825064">
    <property type="protein sequence ID" value="RAH56752.1"/>
    <property type="molecule type" value="Genomic_DNA"/>
</dbReference>
<dbReference type="AlphaFoldDB" id="A0A8G1VLS7"/>
<reference evidence="1 2" key="1">
    <citation type="submission" date="2018-02" db="EMBL/GenBank/DDBJ databases">
        <title>The genomes of Aspergillus section Nigri reveals drivers in fungal speciation.</title>
        <authorList>
            <consortium name="DOE Joint Genome Institute"/>
            <person name="Vesth T.C."/>
            <person name="Nybo J."/>
            <person name="Theobald S."/>
            <person name="Brandl J."/>
            <person name="Frisvad J.C."/>
            <person name="Nielsen K.F."/>
            <person name="Lyhne E.K."/>
            <person name="Kogle M.E."/>
            <person name="Kuo A."/>
            <person name="Riley R."/>
            <person name="Clum A."/>
            <person name="Nolan M."/>
            <person name="Lipzen A."/>
            <person name="Salamov A."/>
            <person name="Henrissat B."/>
            <person name="Wiebenga A."/>
            <person name="De vries R.P."/>
            <person name="Grigoriev I.V."/>
            <person name="Mortensen U.H."/>
            <person name="Andersen M.R."/>
            <person name="Baker S.E."/>
        </authorList>
    </citation>
    <scope>NUCLEOTIDE SEQUENCE [LARGE SCALE GENOMIC DNA]</scope>
    <source>
        <strain evidence="1 2">CBS 112811</strain>
    </source>
</reference>
<accession>A0A8G1VLS7</accession>
<evidence type="ECO:0000313" key="2">
    <source>
        <dbReference type="Proteomes" id="UP000249526"/>
    </source>
</evidence>
<name>A0A8G1VLS7_9EURO</name>